<dbReference type="InterPro" id="IPR054529">
    <property type="entry name" value="TcaA_2nd"/>
</dbReference>
<keyword evidence="14" id="KW-1185">Reference proteome</keyword>
<keyword evidence="5 7" id="KW-0472">Membrane</keyword>
<evidence type="ECO:0000313" key="13">
    <source>
        <dbReference type="EMBL" id="QQK78758.1"/>
    </source>
</evidence>
<sequence>MKFCKHCGHQLKPNANVCSQCGMNVQKPTRQKTKGSLSKKKKWTMLVSAGVLLAAFITYQITASIFDQHRAVDQFEEALTEGDTEQLAAMVTSSDPGMEMESDDFQGLVQYMEGNASFVNEEISSLRQQAEYMDHEDEEFAANSADNSLFQLNSDSNNWNIFDAYSFEVPPFYINITTNEADTAIYLDEEEIAVADQDDFSQEIGPIAPGQYTVKAELDHDYVTLEEEEELNLIEAPQDQIQVDLNLDGEYIHIDSNEPEADVYVNGDALDMTVEELDSELGPVVTDGSMTIHAEHDYPWGSASSEEEEITGTNVSLEIPTVSEELKDQLMDMVNENVDTWADAYQNLDEDQYVQVTDQYIDSMNEEFDRMDDADNSWDGELQDIVYDLDSFSMNDNEDQYTTTFDANVHYESDGSDEETDLQFTAVYDTDSEEWLLDDHSASASLSFGTPSNSEAFTVDGSEDSEEESSETVDESELEEFLYDVNEASVESINEQDFSLVEGLMTSDGPRAQEHEDYIDYLAEENITQTHVETSLESVDAVSEEEWEVTSIEVFDIHSDDGTETTEFRTVTTVMLEDDEFKVHELQSTDEL</sequence>
<gene>
    <name evidence="13" type="ORF">HUG20_01795</name>
</gene>
<evidence type="ECO:0000256" key="3">
    <source>
        <dbReference type="ARBA" id="ARBA00022692"/>
    </source>
</evidence>
<keyword evidence="3 7" id="KW-0812">Transmembrane</keyword>
<name>A0A7T6Z8D5_9BACI</name>
<evidence type="ECO:0000259" key="8">
    <source>
        <dbReference type="Pfam" id="PF13240"/>
    </source>
</evidence>
<dbReference type="InterPro" id="IPR054528">
    <property type="entry name" value="TcaA_5th"/>
</dbReference>
<dbReference type="PANTHER" id="PTHR40038">
    <property type="entry name" value="MEMBRANE-ASSOCIATED PROTEIN TCAA"/>
    <property type="match status" value="1"/>
</dbReference>
<evidence type="ECO:0000256" key="4">
    <source>
        <dbReference type="ARBA" id="ARBA00022989"/>
    </source>
</evidence>
<dbReference type="EMBL" id="CP054706">
    <property type="protein sequence ID" value="QQK78758.1"/>
    <property type="molecule type" value="Genomic_DNA"/>
</dbReference>
<dbReference type="Pfam" id="PF22813">
    <property type="entry name" value="TcaA_2nd"/>
    <property type="match status" value="1"/>
</dbReference>
<accession>A0A7T6Z8D5</accession>
<organism evidence="13 14">
    <name type="scientific">Salicibibacter cibi</name>
    <dbReference type="NCBI Taxonomy" id="2743001"/>
    <lineage>
        <taxon>Bacteria</taxon>
        <taxon>Bacillati</taxon>
        <taxon>Bacillota</taxon>
        <taxon>Bacilli</taxon>
        <taxon>Bacillales</taxon>
        <taxon>Bacillaceae</taxon>
        <taxon>Salicibibacter</taxon>
    </lineage>
</organism>
<feature type="domain" description="TcaA second" evidence="9">
    <location>
        <begin position="69"/>
        <end position="169"/>
    </location>
</feature>
<evidence type="ECO:0000313" key="14">
    <source>
        <dbReference type="Proteomes" id="UP000595349"/>
    </source>
</evidence>
<reference evidence="13 14" key="1">
    <citation type="submission" date="2020-06" db="EMBL/GenBank/DDBJ databases">
        <title>Genomic analysis of Salicibibacter sp. NKC21-4.</title>
        <authorList>
            <person name="Oh Y.J."/>
        </authorList>
    </citation>
    <scope>NUCLEOTIDE SEQUENCE [LARGE SCALE GENOMIC DNA]</scope>
    <source>
        <strain evidence="13 14">NKC21-4</strain>
    </source>
</reference>
<protein>
    <submittedName>
        <fullName evidence="13">Zinc-ribbon domain-containing protein</fullName>
    </submittedName>
</protein>
<dbReference type="KEGG" id="scib:HUG20_01795"/>
<dbReference type="GO" id="GO:0005886">
    <property type="term" value="C:plasma membrane"/>
    <property type="evidence" value="ECO:0007669"/>
    <property type="project" value="UniProtKB-SubCell"/>
</dbReference>
<evidence type="ECO:0000256" key="5">
    <source>
        <dbReference type="ARBA" id="ARBA00023136"/>
    </source>
</evidence>
<evidence type="ECO:0000256" key="6">
    <source>
        <dbReference type="SAM" id="MobiDB-lite"/>
    </source>
</evidence>
<evidence type="ECO:0000259" key="9">
    <source>
        <dbReference type="Pfam" id="PF22813"/>
    </source>
</evidence>
<feature type="compositionally biased region" description="Acidic residues" evidence="6">
    <location>
        <begin position="461"/>
        <end position="477"/>
    </location>
</feature>
<keyword evidence="4 7" id="KW-1133">Transmembrane helix</keyword>
<dbReference type="Pfam" id="PF13240">
    <property type="entry name" value="Zn_Ribbon_1"/>
    <property type="match status" value="1"/>
</dbReference>
<dbReference type="Pfam" id="PF25155">
    <property type="entry name" value="NTF2_YvbJ"/>
    <property type="match status" value="1"/>
</dbReference>
<evidence type="ECO:0000259" key="10">
    <source>
        <dbReference type="Pfam" id="PF22819"/>
    </source>
</evidence>
<evidence type="ECO:0000256" key="2">
    <source>
        <dbReference type="ARBA" id="ARBA00022475"/>
    </source>
</evidence>
<feature type="domain" description="TcaA 4th" evidence="11">
    <location>
        <begin position="173"/>
        <end position="230"/>
    </location>
</feature>
<dbReference type="InterPro" id="IPR054530">
    <property type="entry name" value="TcaA_4th"/>
</dbReference>
<feature type="region of interest" description="Disordered" evidence="6">
    <location>
        <begin position="446"/>
        <end position="477"/>
    </location>
</feature>
<feature type="domain" description="Zinc-ribbon" evidence="8">
    <location>
        <begin position="3"/>
        <end position="23"/>
    </location>
</feature>
<comment type="subcellular location">
    <subcellularLocation>
        <location evidence="1">Cell membrane</location>
        <topology evidence="1">Single-pass membrane protein</topology>
    </subcellularLocation>
</comment>
<evidence type="ECO:0000259" key="12">
    <source>
        <dbReference type="Pfam" id="PF25155"/>
    </source>
</evidence>
<dbReference type="PANTHER" id="PTHR40038:SF1">
    <property type="entry name" value="MEMBRANE-ASSOCIATED PROTEIN TCAA"/>
    <property type="match status" value="1"/>
</dbReference>
<dbReference type="Proteomes" id="UP000595349">
    <property type="component" value="Chromosome"/>
</dbReference>
<dbReference type="InterPro" id="IPR026870">
    <property type="entry name" value="Zinc_ribbon_dom"/>
</dbReference>
<dbReference type="InterPro" id="IPR056902">
    <property type="entry name" value="NTF2_YvbJ"/>
</dbReference>
<feature type="domain" description="YvbJ-like NTF2-like" evidence="12">
    <location>
        <begin position="330"/>
        <end position="440"/>
    </location>
</feature>
<evidence type="ECO:0000256" key="7">
    <source>
        <dbReference type="SAM" id="Phobius"/>
    </source>
</evidence>
<keyword evidence="2" id="KW-1003">Cell membrane</keyword>
<feature type="domain" description="TcaA protein NTF2-like" evidence="10">
    <location>
        <begin position="475"/>
        <end position="586"/>
    </location>
</feature>
<feature type="domain" description="TcaA 4th" evidence="11">
    <location>
        <begin position="248"/>
        <end position="318"/>
    </location>
</feature>
<evidence type="ECO:0000256" key="1">
    <source>
        <dbReference type="ARBA" id="ARBA00004162"/>
    </source>
</evidence>
<dbReference type="Pfam" id="PF22819">
    <property type="entry name" value="TcaA_5th"/>
    <property type="match status" value="1"/>
</dbReference>
<evidence type="ECO:0000259" key="11">
    <source>
        <dbReference type="Pfam" id="PF22820"/>
    </source>
</evidence>
<dbReference type="Pfam" id="PF22820">
    <property type="entry name" value="TcaA_3rd_4th"/>
    <property type="match status" value="2"/>
</dbReference>
<dbReference type="AlphaFoldDB" id="A0A7T6Z8D5"/>
<feature type="transmembrane region" description="Helical" evidence="7">
    <location>
        <begin position="43"/>
        <end position="61"/>
    </location>
</feature>
<proteinExistence type="predicted"/>